<dbReference type="RefSeq" id="WP_263126511.1">
    <property type="nucleotide sequence ID" value="NZ_CP106753.1"/>
</dbReference>
<evidence type="ECO:0000313" key="11">
    <source>
        <dbReference type="Proteomes" id="UP001061302"/>
    </source>
</evidence>
<dbReference type="EMBL" id="CP106753">
    <property type="protein sequence ID" value="UXY17082.1"/>
    <property type="molecule type" value="Genomic_DNA"/>
</dbReference>
<evidence type="ECO:0000256" key="8">
    <source>
        <dbReference type="HAMAP-Rule" id="MF_01161"/>
    </source>
</evidence>
<comment type="domain">
    <text evidence="8">The N-terminal region contains the highly conserved SGGXDS motif, predicted to be a P-loop motif involved in ATP binding.</text>
</comment>
<sequence length="436" mass="47349">MAASIARHLPPGSRHVCIGLSGGLDSMVLLAVLLALRDTLGLQLSAVHVHHGLSPHADAWADFVAAQCAALQVPCRVERVRLSGVAELGVEAAARNARYAVLSGCEADAVMLAHHRNDQAETVLLNLLRGAGPAGLAAMPPMRRLTPALLLLRPLLDVPRAALLHYAQAHGLAWIEDESNADTRFDRNFLRLRALPLLRERFAGLDETLARAAAHLAEAQALLSAYGALDAQAYRHTVPERFDARRALAELGEARARHALRIWLGLLGIVPDERAFAALWAQTLSRPDAQPSWRWRGHGLRRHRGQWYPVGPLAGPGPALRIVWRDGQPDTLAGWQGRLVWQRAPDGLAPVGLARGALEVRPRQGGEVLQVRRHGPHRPLKLLFQEAGVPPWLRECLPLLYLDGTLVAVPGVALAAAATAADGWWPQWQIEPAATP</sequence>
<dbReference type="Gene3D" id="3.40.50.620">
    <property type="entry name" value="HUPs"/>
    <property type="match status" value="1"/>
</dbReference>
<feature type="binding site" evidence="8">
    <location>
        <begin position="21"/>
        <end position="26"/>
    </location>
    <ligand>
        <name>ATP</name>
        <dbReference type="ChEBI" id="CHEBI:30616"/>
    </ligand>
</feature>
<comment type="function">
    <text evidence="8">Ligates lysine onto the cytidine present at position 34 of the AUA codon-specific tRNA(Ile) that contains the anticodon CAU, in an ATP-dependent manner. Cytidine is converted to lysidine, thus changing the amino acid specificity of the tRNA from methionine to isoleucine.</text>
</comment>
<comment type="subcellular location">
    <subcellularLocation>
        <location evidence="1 8">Cytoplasm</location>
    </subcellularLocation>
</comment>
<dbReference type="Pfam" id="PF01171">
    <property type="entry name" value="ATP_bind_3"/>
    <property type="match status" value="1"/>
</dbReference>
<protein>
    <recommendedName>
        <fullName evidence="8">tRNA(Ile)-lysidine synthase</fullName>
        <ecNumber evidence="8">6.3.4.19</ecNumber>
    </recommendedName>
    <alternativeName>
        <fullName evidence="8">tRNA(Ile)-2-lysyl-cytidine synthase</fullName>
    </alternativeName>
    <alternativeName>
        <fullName evidence="8">tRNA(Ile)-lysidine synthetase</fullName>
    </alternativeName>
</protein>
<evidence type="ECO:0000313" key="10">
    <source>
        <dbReference type="EMBL" id="UXY17082.1"/>
    </source>
</evidence>
<comment type="similarity">
    <text evidence="8">Belongs to the tRNA(Ile)-lysidine synthase family.</text>
</comment>
<organism evidence="10 11">
    <name type="scientific">Chitiniphilus purpureus</name>
    <dbReference type="NCBI Taxonomy" id="2981137"/>
    <lineage>
        <taxon>Bacteria</taxon>
        <taxon>Pseudomonadati</taxon>
        <taxon>Pseudomonadota</taxon>
        <taxon>Betaproteobacteria</taxon>
        <taxon>Neisseriales</taxon>
        <taxon>Chitinibacteraceae</taxon>
        <taxon>Chitiniphilus</taxon>
    </lineage>
</organism>
<dbReference type="HAMAP" id="MF_01161">
    <property type="entry name" value="tRNA_Ile_lys_synt"/>
    <property type="match status" value="1"/>
</dbReference>
<dbReference type="EC" id="6.3.4.19" evidence="8"/>
<keyword evidence="6 8" id="KW-0067">ATP-binding</keyword>
<accession>A0ABY6DRT9</accession>
<evidence type="ECO:0000256" key="4">
    <source>
        <dbReference type="ARBA" id="ARBA00022694"/>
    </source>
</evidence>
<evidence type="ECO:0000256" key="7">
    <source>
        <dbReference type="ARBA" id="ARBA00048539"/>
    </source>
</evidence>
<evidence type="ECO:0000259" key="9">
    <source>
        <dbReference type="SMART" id="SM00977"/>
    </source>
</evidence>
<dbReference type="Pfam" id="PF11734">
    <property type="entry name" value="TilS_C"/>
    <property type="match status" value="1"/>
</dbReference>
<dbReference type="InterPro" id="IPR014729">
    <property type="entry name" value="Rossmann-like_a/b/a_fold"/>
</dbReference>
<keyword evidence="11" id="KW-1185">Reference proteome</keyword>
<dbReference type="InterPro" id="IPR012796">
    <property type="entry name" value="Lysidine-tRNA-synth_C"/>
</dbReference>
<evidence type="ECO:0000256" key="6">
    <source>
        <dbReference type="ARBA" id="ARBA00022840"/>
    </source>
</evidence>
<keyword evidence="4 8" id="KW-0819">tRNA processing</keyword>
<dbReference type="CDD" id="cd01992">
    <property type="entry name" value="TilS_N"/>
    <property type="match status" value="1"/>
</dbReference>
<dbReference type="PANTHER" id="PTHR43033:SF1">
    <property type="entry name" value="TRNA(ILE)-LYSIDINE SYNTHASE-RELATED"/>
    <property type="match status" value="1"/>
</dbReference>
<dbReference type="PANTHER" id="PTHR43033">
    <property type="entry name" value="TRNA(ILE)-LYSIDINE SYNTHASE-RELATED"/>
    <property type="match status" value="1"/>
</dbReference>
<dbReference type="NCBIfam" id="TIGR02432">
    <property type="entry name" value="lysidine_TilS_N"/>
    <property type="match status" value="1"/>
</dbReference>
<dbReference type="Gene3D" id="1.20.59.20">
    <property type="match status" value="1"/>
</dbReference>
<dbReference type="Proteomes" id="UP001061302">
    <property type="component" value="Chromosome"/>
</dbReference>
<evidence type="ECO:0000256" key="1">
    <source>
        <dbReference type="ARBA" id="ARBA00004496"/>
    </source>
</evidence>
<dbReference type="InterPro" id="IPR015262">
    <property type="entry name" value="tRNA_Ile_lys_synt_subst-bd"/>
</dbReference>
<dbReference type="SUPFAM" id="SSF82829">
    <property type="entry name" value="MesJ substrate recognition domain-like"/>
    <property type="match status" value="1"/>
</dbReference>
<reference evidence="10" key="1">
    <citation type="submission" date="2022-10" db="EMBL/GenBank/DDBJ databases">
        <title>Chitiniphilus purpureus sp. nov., a novel chitin-degrading bacterium isolated from crawfish pond sediment.</title>
        <authorList>
            <person name="Li K."/>
        </authorList>
    </citation>
    <scope>NUCLEOTIDE SEQUENCE</scope>
    <source>
        <strain evidence="10">CD1</strain>
    </source>
</reference>
<comment type="catalytic activity">
    <reaction evidence="7 8">
        <text>cytidine(34) in tRNA(Ile2) + L-lysine + ATP = lysidine(34) in tRNA(Ile2) + AMP + diphosphate + H(+)</text>
        <dbReference type="Rhea" id="RHEA:43744"/>
        <dbReference type="Rhea" id="RHEA-COMP:10625"/>
        <dbReference type="Rhea" id="RHEA-COMP:10670"/>
        <dbReference type="ChEBI" id="CHEBI:15378"/>
        <dbReference type="ChEBI" id="CHEBI:30616"/>
        <dbReference type="ChEBI" id="CHEBI:32551"/>
        <dbReference type="ChEBI" id="CHEBI:33019"/>
        <dbReference type="ChEBI" id="CHEBI:82748"/>
        <dbReference type="ChEBI" id="CHEBI:83665"/>
        <dbReference type="ChEBI" id="CHEBI:456215"/>
        <dbReference type="EC" id="6.3.4.19"/>
    </reaction>
</comment>
<evidence type="ECO:0000256" key="2">
    <source>
        <dbReference type="ARBA" id="ARBA00022490"/>
    </source>
</evidence>
<gene>
    <name evidence="8 10" type="primary">tilS</name>
    <name evidence="10" type="ORF">N8I74_08755</name>
</gene>
<keyword evidence="2 8" id="KW-0963">Cytoplasm</keyword>
<dbReference type="GO" id="GO:0032267">
    <property type="term" value="F:tRNA(Ile)-lysidine synthase activity"/>
    <property type="evidence" value="ECO:0007669"/>
    <property type="project" value="UniProtKB-EC"/>
</dbReference>
<name>A0ABY6DRT9_9NEIS</name>
<dbReference type="SUPFAM" id="SSF56037">
    <property type="entry name" value="PheT/TilS domain"/>
    <property type="match status" value="1"/>
</dbReference>
<dbReference type="InterPro" id="IPR012795">
    <property type="entry name" value="tRNA_Ile_lys_synt_N"/>
</dbReference>
<feature type="domain" description="Lysidine-tRNA(Ile) synthetase C-terminal" evidence="9">
    <location>
        <begin position="358"/>
        <end position="428"/>
    </location>
</feature>
<dbReference type="NCBIfam" id="TIGR02433">
    <property type="entry name" value="lysidine_TilS_C"/>
    <property type="match status" value="1"/>
</dbReference>
<keyword evidence="3 8" id="KW-0436">Ligase</keyword>
<evidence type="ECO:0000256" key="5">
    <source>
        <dbReference type="ARBA" id="ARBA00022741"/>
    </source>
</evidence>
<dbReference type="InterPro" id="IPR011063">
    <property type="entry name" value="TilS/TtcA_N"/>
</dbReference>
<dbReference type="SUPFAM" id="SSF52402">
    <property type="entry name" value="Adenine nucleotide alpha hydrolases-like"/>
    <property type="match status" value="1"/>
</dbReference>
<keyword evidence="5 8" id="KW-0547">Nucleotide-binding</keyword>
<proteinExistence type="inferred from homology"/>
<dbReference type="SMART" id="SM00977">
    <property type="entry name" value="TilS_C"/>
    <property type="match status" value="1"/>
</dbReference>
<dbReference type="InterPro" id="IPR012094">
    <property type="entry name" value="tRNA_Ile_lys_synt"/>
</dbReference>
<evidence type="ECO:0000256" key="3">
    <source>
        <dbReference type="ARBA" id="ARBA00022598"/>
    </source>
</evidence>
<dbReference type="Pfam" id="PF09179">
    <property type="entry name" value="TilS"/>
    <property type="match status" value="1"/>
</dbReference>